<proteinExistence type="predicted"/>
<organism evidence="2 3">
    <name type="scientific">Syntrophobacter fumaroxidans (strain DSM 10017 / MPOB)</name>
    <dbReference type="NCBI Taxonomy" id="335543"/>
    <lineage>
        <taxon>Bacteria</taxon>
        <taxon>Pseudomonadati</taxon>
        <taxon>Thermodesulfobacteriota</taxon>
        <taxon>Syntrophobacteria</taxon>
        <taxon>Syntrophobacterales</taxon>
        <taxon>Syntrophobacteraceae</taxon>
        <taxon>Syntrophobacter</taxon>
    </lineage>
</organism>
<feature type="region of interest" description="Disordered" evidence="1">
    <location>
        <begin position="1"/>
        <end position="27"/>
    </location>
</feature>
<name>A0LK25_SYNFM</name>
<feature type="compositionally biased region" description="Acidic residues" evidence="1">
    <location>
        <begin position="8"/>
        <end position="27"/>
    </location>
</feature>
<protein>
    <submittedName>
        <fullName evidence="2">Uncharacterized protein</fullName>
    </submittedName>
</protein>
<reference evidence="2 3" key="1">
    <citation type="submission" date="2006-10" db="EMBL/GenBank/DDBJ databases">
        <title>Complete sequence of Syntrophobacter fumaroxidans MPOB.</title>
        <authorList>
            <consortium name="US DOE Joint Genome Institute"/>
            <person name="Copeland A."/>
            <person name="Lucas S."/>
            <person name="Lapidus A."/>
            <person name="Barry K."/>
            <person name="Detter J.C."/>
            <person name="Glavina del Rio T."/>
            <person name="Hammon N."/>
            <person name="Israni S."/>
            <person name="Pitluck S."/>
            <person name="Goltsman E.G."/>
            <person name="Martinez M."/>
            <person name="Schmutz J."/>
            <person name="Larimer F."/>
            <person name="Land M."/>
            <person name="Hauser L."/>
            <person name="Kyrpides N."/>
            <person name="Kim E."/>
            <person name="Boone D.R."/>
            <person name="Brockman F."/>
            <person name="Culley D."/>
            <person name="Ferry J."/>
            <person name="Gunsalus R."/>
            <person name="McInerney M.J."/>
            <person name="Morrison M."/>
            <person name="Plugge C."/>
            <person name="Rohlin L."/>
            <person name="Scholten J."/>
            <person name="Sieber J."/>
            <person name="Stams A.J.M."/>
            <person name="Worm P."/>
            <person name="Henstra A.M."/>
            <person name="Richardson P."/>
        </authorList>
    </citation>
    <scope>NUCLEOTIDE SEQUENCE [LARGE SCALE GENOMIC DNA]</scope>
    <source>
        <strain evidence="3">DSM 10017 / MPOB</strain>
    </source>
</reference>
<sequence>MVKKNMEDDQLMEEFDDEGGLEFDQGDELDFTGEDDLMIEEGEDEEDLLPSVLYKGISRPKTDDDWRQLLMDASREGVPEYRLTDSYKEGSLISHLSFGLGVVSKIISPRKMEVIFEDSKKLMAMNLPSPN</sequence>
<evidence type="ECO:0000313" key="3">
    <source>
        <dbReference type="Proteomes" id="UP000001784"/>
    </source>
</evidence>
<dbReference type="RefSeq" id="WP_011698946.1">
    <property type="nucleotide sequence ID" value="NC_008554.1"/>
</dbReference>
<keyword evidence="3" id="KW-1185">Reference proteome</keyword>
<dbReference type="KEGG" id="sfu:Sfum_2094"/>
<dbReference type="EMBL" id="CP000478">
    <property type="protein sequence ID" value="ABK17777.1"/>
    <property type="molecule type" value="Genomic_DNA"/>
</dbReference>
<dbReference type="OrthoDB" id="129834at2"/>
<evidence type="ECO:0000256" key="1">
    <source>
        <dbReference type="SAM" id="MobiDB-lite"/>
    </source>
</evidence>
<dbReference type="Proteomes" id="UP000001784">
    <property type="component" value="Chromosome"/>
</dbReference>
<evidence type="ECO:0000313" key="2">
    <source>
        <dbReference type="EMBL" id="ABK17777.1"/>
    </source>
</evidence>
<gene>
    <name evidence="2" type="ordered locus">Sfum_2094</name>
</gene>
<accession>A0LK25</accession>
<dbReference type="InParanoid" id="A0LK25"/>
<dbReference type="HOGENOM" id="CLU_1926536_0_0_7"/>
<dbReference type="AlphaFoldDB" id="A0LK25"/>